<dbReference type="SUPFAM" id="SSF47413">
    <property type="entry name" value="lambda repressor-like DNA-binding domains"/>
    <property type="match status" value="1"/>
</dbReference>
<dbReference type="Pfam" id="PF01381">
    <property type="entry name" value="HTH_3"/>
    <property type="match status" value="1"/>
</dbReference>
<dbReference type="AlphaFoldDB" id="A0A976X5G1"/>
<dbReference type="Gene3D" id="1.10.260.40">
    <property type="entry name" value="lambda repressor-like DNA-binding domains"/>
    <property type="match status" value="1"/>
</dbReference>
<reference evidence="2" key="1">
    <citation type="journal article" date="2022" name="Int. J. Syst. Evol. Microbiol.">
        <title>Apilactobacillus apisilvae sp. nov., Nicolia spurrieriana gen. nov. sp. nov., Bombilactobacillus folatiphilus sp. nov. and Bombilactobacillus thymidiniphilus sp. nov., four new lactic acid bacterial isolates from stingless bees Tetragonula carbonaria and Austroplebeia australis.</title>
        <authorList>
            <person name="Oliphant S.A."/>
            <person name="Watson-Haigh N.S."/>
            <person name="Sumby K.M."/>
            <person name="Gardner J."/>
            <person name="Groom S."/>
            <person name="Jiranek V."/>
        </authorList>
    </citation>
    <scope>NUCLEOTIDE SEQUENCE</scope>
    <source>
        <strain evidence="2">SGEP1_A5</strain>
    </source>
</reference>
<dbReference type="PROSITE" id="PS50943">
    <property type="entry name" value="HTH_CROC1"/>
    <property type="match status" value="1"/>
</dbReference>
<dbReference type="KEGG" id="lbe:MOO44_08380"/>
<keyword evidence="3" id="KW-1185">Reference proteome</keyword>
<evidence type="ECO:0000313" key="3">
    <source>
        <dbReference type="Proteomes" id="UP000831181"/>
    </source>
</evidence>
<name>A0A976X5G1_9LACO</name>
<accession>A0A976X5G1</accession>
<proteinExistence type="predicted"/>
<dbReference type="RefSeq" id="WP_260116666.1">
    <property type="nucleotide sequence ID" value="NZ_CP093361.1"/>
</dbReference>
<dbReference type="GO" id="GO:0003677">
    <property type="term" value="F:DNA binding"/>
    <property type="evidence" value="ECO:0007669"/>
    <property type="project" value="InterPro"/>
</dbReference>
<feature type="domain" description="HTH cro/C1-type" evidence="1">
    <location>
        <begin position="28"/>
        <end position="70"/>
    </location>
</feature>
<dbReference type="Proteomes" id="UP000831181">
    <property type="component" value="Chromosome"/>
</dbReference>
<dbReference type="InterPro" id="IPR010982">
    <property type="entry name" value="Lambda_DNA-bd_dom_sf"/>
</dbReference>
<protein>
    <submittedName>
        <fullName evidence="2">Helix-turn-helix domain-containing protein</fullName>
    </submittedName>
</protein>
<dbReference type="SMART" id="SM00530">
    <property type="entry name" value="HTH_XRE"/>
    <property type="match status" value="1"/>
</dbReference>
<organism evidence="2 3">
    <name type="scientific">Nicoliella spurrieriana</name>
    <dbReference type="NCBI Taxonomy" id="2925830"/>
    <lineage>
        <taxon>Bacteria</taxon>
        <taxon>Bacillati</taxon>
        <taxon>Bacillota</taxon>
        <taxon>Bacilli</taxon>
        <taxon>Lactobacillales</taxon>
        <taxon>Lactobacillaceae</taxon>
        <taxon>Nicoliella</taxon>
    </lineage>
</organism>
<sequence length="230" mass="26858">MDKKSDSYKQAFAKNFNRELVNSRLKKKDVAKRLGVSNTTITNWSQGKQVPEGHNLNKLADLFQIAPKTLNNTYTDEELMKLHDELFFNLLGEFDRGTKLADFQIKRDEAFEKQHPETMVYDYLSDDMEPTIPKDSVLDVDSHCQLQNGMIGLFWLKTHRSASPSFTPHVAKRVWFNDDKTWTLVNDNYHHLERIIVPDLNTHHLYDPVDSPLYVNLIGVVTGYRHRFYN</sequence>
<gene>
    <name evidence="2" type="ORF">MOO44_08380</name>
</gene>
<evidence type="ECO:0000313" key="2">
    <source>
        <dbReference type="EMBL" id="UQS86865.1"/>
    </source>
</evidence>
<dbReference type="EMBL" id="CP093361">
    <property type="protein sequence ID" value="UQS86865.1"/>
    <property type="molecule type" value="Genomic_DNA"/>
</dbReference>
<dbReference type="InterPro" id="IPR001387">
    <property type="entry name" value="Cro/C1-type_HTH"/>
</dbReference>
<dbReference type="CDD" id="cd00093">
    <property type="entry name" value="HTH_XRE"/>
    <property type="match status" value="1"/>
</dbReference>
<evidence type="ECO:0000259" key="1">
    <source>
        <dbReference type="PROSITE" id="PS50943"/>
    </source>
</evidence>